<dbReference type="STRING" id="391587.KAOT1_06997"/>
<organism evidence="1 2">
    <name type="scientific">Kordia algicida OT-1</name>
    <dbReference type="NCBI Taxonomy" id="391587"/>
    <lineage>
        <taxon>Bacteria</taxon>
        <taxon>Pseudomonadati</taxon>
        <taxon>Bacteroidota</taxon>
        <taxon>Flavobacteriia</taxon>
        <taxon>Flavobacteriales</taxon>
        <taxon>Flavobacteriaceae</taxon>
        <taxon>Kordia</taxon>
    </lineage>
</organism>
<evidence type="ECO:0000313" key="2">
    <source>
        <dbReference type="Proteomes" id="UP000002945"/>
    </source>
</evidence>
<evidence type="ECO:0000313" key="1">
    <source>
        <dbReference type="EMBL" id="EDP95211.1"/>
    </source>
</evidence>
<dbReference type="AlphaFoldDB" id="A9E5R1"/>
<reference evidence="1 2" key="1">
    <citation type="journal article" date="2011" name="J. Bacteriol.">
        <title>Genome sequence of the algicidal bacterium Kordia algicida OT-1.</title>
        <authorList>
            <person name="Lee H.S."/>
            <person name="Kang S.G."/>
            <person name="Kwon K.K."/>
            <person name="Lee J.H."/>
            <person name="Kim S.J."/>
        </authorList>
    </citation>
    <scope>NUCLEOTIDE SEQUENCE [LARGE SCALE GENOMIC DNA]</scope>
    <source>
        <strain evidence="1 2">OT-1</strain>
    </source>
</reference>
<dbReference type="PANTHER" id="PTHR46018:SF2">
    <property type="entry name" value="ZINC PHOSPHODIESTERASE ELAC PROTEIN 1"/>
    <property type="match status" value="1"/>
</dbReference>
<dbReference type="HOGENOM" id="CLU_823444_0_0_10"/>
<name>A9E5R1_9FLAO</name>
<dbReference type="GO" id="GO:0042781">
    <property type="term" value="F:3'-tRNA processing endoribonuclease activity"/>
    <property type="evidence" value="ECO:0007669"/>
    <property type="project" value="TreeGrafter"/>
</dbReference>
<dbReference type="Gene3D" id="3.60.15.10">
    <property type="entry name" value="Ribonuclease Z/Hydroxyacylglutathione hydrolase-like"/>
    <property type="match status" value="1"/>
</dbReference>
<dbReference type="SUPFAM" id="SSF56281">
    <property type="entry name" value="Metallo-hydrolase/oxidoreductase"/>
    <property type="match status" value="1"/>
</dbReference>
<dbReference type="Proteomes" id="UP000002945">
    <property type="component" value="Unassembled WGS sequence"/>
</dbReference>
<proteinExistence type="predicted"/>
<keyword evidence="1" id="KW-0378">Hydrolase</keyword>
<accession>A9E5R1</accession>
<dbReference type="InterPro" id="IPR036866">
    <property type="entry name" value="RibonucZ/Hydroxyglut_hydro"/>
</dbReference>
<dbReference type="OrthoDB" id="9800940at2"/>
<protein>
    <submittedName>
        <fullName evidence="1">Metal-dependent hydrolases of the beta-lactamase superfamily III protein</fullName>
    </submittedName>
</protein>
<dbReference type="PANTHER" id="PTHR46018">
    <property type="entry name" value="ZINC PHOSPHODIESTERASE ELAC PROTEIN 1"/>
    <property type="match status" value="1"/>
</dbReference>
<dbReference type="EMBL" id="ABIB01000010">
    <property type="protein sequence ID" value="EDP95211.1"/>
    <property type="molecule type" value="Genomic_DNA"/>
</dbReference>
<dbReference type="eggNOG" id="COG1234">
    <property type="taxonomic scope" value="Bacteria"/>
</dbReference>
<comment type="caution">
    <text evidence="1">The sequence shown here is derived from an EMBL/GenBank/DDBJ whole genome shotgun (WGS) entry which is preliminary data.</text>
</comment>
<dbReference type="RefSeq" id="WP_007093967.1">
    <property type="nucleotide sequence ID" value="NZ_CP142125.1"/>
</dbReference>
<gene>
    <name evidence="1" type="ORF">KAOT1_06997</name>
</gene>
<keyword evidence="2" id="KW-1185">Reference proteome</keyword>
<sequence>MFTATVKSRIGEDIAIMVRPDNHPWNYLCECGDAMDITVKEFQNANAIFISHTHIDHFVNFDSVIRHQLGIQRRIVICGPEGIAQQVQSKIKSYTWNLIQEGAICYEIREMVSENEIVVYEVKPPIWELKKLKTISGNIIFEEKDFFVSAILLDHKIPTLAYRFQEYDTVKIDIQGSGFKGGKWVKELKDAFEQNDGEKIIQMEDKAFKANELFQWLHVQKGDTVGIIMDHAANKANHSKIKAHFAKARQVFIESFYKDEDKELAVANFHSYASMSGKIMKESNVQEAVPVHFSRKYKEEDIAQLIHEFNAALQDS</sequence>